<feature type="transmembrane region" description="Helical" evidence="1">
    <location>
        <begin position="16"/>
        <end position="37"/>
    </location>
</feature>
<protein>
    <recommendedName>
        <fullName evidence="4">Transmembrane protein</fullName>
    </recommendedName>
</protein>
<dbReference type="Proteomes" id="UP001457282">
    <property type="component" value="Unassembled WGS sequence"/>
</dbReference>
<organism evidence="2 3">
    <name type="scientific">Rubus argutus</name>
    <name type="common">Southern blackberry</name>
    <dbReference type="NCBI Taxonomy" id="59490"/>
    <lineage>
        <taxon>Eukaryota</taxon>
        <taxon>Viridiplantae</taxon>
        <taxon>Streptophyta</taxon>
        <taxon>Embryophyta</taxon>
        <taxon>Tracheophyta</taxon>
        <taxon>Spermatophyta</taxon>
        <taxon>Magnoliopsida</taxon>
        <taxon>eudicotyledons</taxon>
        <taxon>Gunneridae</taxon>
        <taxon>Pentapetalae</taxon>
        <taxon>rosids</taxon>
        <taxon>fabids</taxon>
        <taxon>Rosales</taxon>
        <taxon>Rosaceae</taxon>
        <taxon>Rosoideae</taxon>
        <taxon>Rosoideae incertae sedis</taxon>
        <taxon>Rubus</taxon>
    </lineage>
</organism>
<dbReference type="AlphaFoldDB" id="A0AAW1WFU8"/>
<sequence length="146" mass="16281">MDHEECVDVGLKKSSAASWCCCRFGAVILGAAVAWLMRRQQQGRLLRGRFVDWACGFGIDGSRRGLFWFGFGIWLRPCGFGCCEVRRWCWFCARAVMVCDCGIGRGLPWWWIEALEEMVVDLAAVSSGLTVVSDGDGCHRLNGYGD</sequence>
<keyword evidence="1" id="KW-1133">Transmembrane helix</keyword>
<keyword evidence="1" id="KW-0812">Transmembrane</keyword>
<name>A0AAW1WFU8_RUBAR</name>
<reference evidence="2 3" key="1">
    <citation type="journal article" date="2023" name="G3 (Bethesda)">
        <title>A chromosome-length genome assembly and annotation of blackberry (Rubus argutus, cv. 'Hillquist').</title>
        <authorList>
            <person name="Bruna T."/>
            <person name="Aryal R."/>
            <person name="Dudchenko O."/>
            <person name="Sargent D.J."/>
            <person name="Mead D."/>
            <person name="Buti M."/>
            <person name="Cavallini A."/>
            <person name="Hytonen T."/>
            <person name="Andres J."/>
            <person name="Pham M."/>
            <person name="Weisz D."/>
            <person name="Mascagni F."/>
            <person name="Usai G."/>
            <person name="Natali L."/>
            <person name="Bassil N."/>
            <person name="Fernandez G.E."/>
            <person name="Lomsadze A."/>
            <person name="Armour M."/>
            <person name="Olukolu B."/>
            <person name="Poorten T."/>
            <person name="Britton C."/>
            <person name="Davik J."/>
            <person name="Ashrafi H."/>
            <person name="Aiden E.L."/>
            <person name="Borodovsky M."/>
            <person name="Worthington M."/>
        </authorList>
    </citation>
    <scope>NUCLEOTIDE SEQUENCE [LARGE SCALE GENOMIC DNA]</scope>
    <source>
        <strain evidence="2">PI 553951</strain>
    </source>
</reference>
<evidence type="ECO:0008006" key="4">
    <source>
        <dbReference type="Google" id="ProtNLM"/>
    </source>
</evidence>
<evidence type="ECO:0000313" key="3">
    <source>
        <dbReference type="Proteomes" id="UP001457282"/>
    </source>
</evidence>
<keyword evidence="3" id="KW-1185">Reference proteome</keyword>
<evidence type="ECO:0000313" key="2">
    <source>
        <dbReference type="EMBL" id="KAK9923551.1"/>
    </source>
</evidence>
<evidence type="ECO:0000256" key="1">
    <source>
        <dbReference type="SAM" id="Phobius"/>
    </source>
</evidence>
<proteinExistence type="predicted"/>
<gene>
    <name evidence="2" type="ORF">M0R45_031963</name>
</gene>
<dbReference type="EMBL" id="JBEDUW010000006">
    <property type="protein sequence ID" value="KAK9923551.1"/>
    <property type="molecule type" value="Genomic_DNA"/>
</dbReference>
<accession>A0AAW1WFU8</accession>
<keyword evidence="1" id="KW-0472">Membrane</keyword>
<comment type="caution">
    <text evidence="2">The sequence shown here is derived from an EMBL/GenBank/DDBJ whole genome shotgun (WGS) entry which is preliminary data.</text>
</comment>